<organism evidence="5 6">
    <name type="scientific">Macrolepiota fuliginosa MF-IS2</name>
    <dbReference type="NCBI Taxonomy" id="1400762"/>
    <lineage>
        <taxon>Eukaryota</taxon>
        <taxon>Fungi</taxon>
        <taxon>Dikarya</taxon>
        <taxon>Basidiomycota</taxon>
        <taxon>Agaricomycotina</taxon>
        <taxon>Agaricomycetes</taxon>
        <taxon>Agaricomycetidae</taxon>
        <taxon>Agaricales</taxon>
        <taxon>Agaricineae</taxon>
        <taxon>Agaricaceae</taxon>
        <taxon>Macrolepiota</taxon>
    </lineage>
</organism>
<feature type="compositionally biased region" description="Acidic residues" evidence="4">
    <location>
        <begin position="48"/>
        <end position="57"/>
    </location>
</feature>
<dbReference type="EMBL" id="MU151073">
    <property type="protein sequence ID" value="KAF9452265.1"/>
    <property type="molecule type" value="Genomic_DNA"/>
</dbReference>
<protein>
    <recommendedName>
        <fullName evidence="7">DNA polymerase V</fullName>
    </recommendedName>
</protein>
<feature type="compositionally biased region" description="Basic residues" evidence="4">
    <location>
        <begin position="684"/>
        <end position="693"/>
    </location>
</feature>
<gene>
    <name evidence="5" type="ORF">P691DRAFT_661308</name>
</gene>
<dbReference type="PANTHER" id="PTHR13213:SF2">
    <property type="entry name" value="MYB-BINDING PROTEIN 1A"/>
    <property type="match status" value="1"/>
</dbReference>
<comment type="subcellular location">
    <subcellularLocation>
        <location evidence="1">Nucleus</location>
    </subcellularLocation>
</comment>
<evidence type="ECO:0000256" key="3">
    <source>
        <dbReference type="ARBA" id="ARBA00023242"/>
    </source>
</evidence>
<evidence type="ECO:0000256" key="2">
    <source>
        <dbReference type="ARBA" id="ARBA00006809"/>
    </source>
</evidence>
<comment type="caution">
    <text evidence="5">The sequence shown here is derived from an EMBL/GenBank/DDBJ whole genome shotgun (WGS) entry which is preliminary data.</text>
</comment>
<feature type="region of interest" description="Disordered" evidence="4">
    <location>
        <begin position="683"/>
        <end position="702"/>
    </location>
</feature>
<dbReference type="GO" id="GO:0000182">
    <property type="term" value="F:rDNA binding"/>
    <property type="evidence" value="ECO:0007669"/>
    <property type="project" value="TreeGrafter"/>
</dbReference>
<evidence type="ECO:0000256" key="1">
    <source>
        <dbReference type="ARBA" id="ARBA00004123"/>
    </source>
</evidence>
<feature type="region of interest" description="Disordered" evidence="4">
    <location>
        <begin position="756"/>
        <end position="806"/>
    </location>
</feature>
<feature type="region of interest" description="Disordered" evidence="4">
    <location>
        <begin position="1164"/>
        <end position="1200"/>
    </location>
</feature>
<sequence>MGTTLALFWHLSSTDKKERLDASVKLVGALEQFQAQFGPQQQSQSHSDDEEDEEEEGAQAQRGKEDGLDTLNAQDVSYSIRRLIRGLASPRESSRLGFAVALTELLSRINTITCAQIVTLIMDSSKPQGSMTGQEERDVLFARLFGLMSVVQSDLVVRQGSLPASASSLAEVSSLSGYNDILSQLIALGEKKSWLRESAWFTILLGIDILHEAKVEWKADAIESTIQHIFVEYKIWSPEKVAAALKMQSLYPNKNWGKIFAPTFKNGDLLGSANLQILARILKESVVEDGEESVKSSGASWKPQLHFAWQYLLDQYLPGPDSQSPSKGLFQDFFRIVVDESLFSATSSPQRKYWGFQVFQKALSRIDEEHMPMLFTKNFMRSWINHLSNRDGYLHKIAQQAATEVQVFIKKNPHLGFSLILQLTGVHGSQNFDKLTKTKTLGSVVSSLDSAGIHKYIQWLLSQVDEVDATDGDAIRAINHKRQWTIDQMFALIRNGTIPKNDEWVQSILDWLVVHGLFLVNKRSSKNPIAAARLVAKPPFSDELRKSCRTRLMSCLGELNSQASLVKTAYPDDKTVKTLAAATDGEFWVSKALNTITTLVAHSKHISVLVEVDEEDQQLRLKAQELVNKLKEVKGDQRETARGAELLLVATTLHHYCADDPEEIDNESLQACIEGTARMFPEGKKKKDTKKKAEKNIDKDESTHEPVDILVDTIIGFLEKSTAYLRTTANQVFALLSSSVKESTVDLILTQLERRDPVADESEDEDEDEDVDVEMVGASGEDEGSEDEDDEEDSEGDDIDEEDDEDIDDEEALALRNKIEQALRVNGIEPATGDTDSEEEELMDDEQMMAIDEQLAEAFRSRANETKSKKHDAQREATHFKNRVLDLVDAYIRKQPSNPLVLRFVTPLVELIASIGPDERHLQEKTKGIFCNRLVPGLNQLPSDVPKELTIKIFQDVHGYARRLRVPGLGIALKHCSLHLTKALLNLGAEDIILESYRGSLVDSSTRKNSALRPDFFDEFLRRYREIGWKLREDILNLSDKALNGHRQGQVFQSLDILVSVVSTMSNCKSEWIAFLPQLIAKLQHVAITACGQEATINSTQVKAVMKFAINVLRLTQRHAPEQFQVVWKADPWISLKAELDSCKRFENTTGLRQTCEQIISTIKNPDSASKNKSGKRKAAEAQAIPEKKEAKRKKMKGDI</sequence>
<dbReference type="Proteomes" id="UP000807342">
    <property type="component" value="Unassembled WGS sequence"/>
</dbReference>
<feature type="region of interest" description="Disordered" evidence="4">
    <location>
        <begin position="35"/>
        <end position="68"/>
    </location>
</feature>
<evidence type="ECO:0000313" key="5">
    <source>
        <dbReference type="EMBL" id="KAF9452265.1"/>
    </source>
</evidence>
<evidence type="ECO:0008006" key="7">
    <source>
        <dbReference type="Google" id="ProtNLM"/>
    </source>
</evidence>
<feature type="compositionally biased region" description="Low complexity" evidence="4">
    <location>
        <begin position="35"/>
        <end position="45"/>
    </location>
</feature>
<evidence type="ECO:0000313" key="6">
    <source>
        <dbReference type="Proteomes" id="UP000807342"/>
    </source>
</evidence>
<dbReference type="AlphaFoldDB" id="A0A9P5XK84"/>
<dbReference type="InterPro" id="IPR007015">
    <property type="entry name" value="DNA_pol_V/MYBBP1A"/>
</dbReference>
<feature type="compositionally biased region" description="Basic residues" evidence="4">
    <location>
        <begin position="1191"/>
        <end position="1200"/>
    </location>
</feature>
<reference evidence="5" key="1">
    <citation type="submission" date="2020-11" db="EMBL/GenBank/DDBJ databases">
        <authorList>
            <consortium name="DOE Joint Genome Institute"/>
            <person name="Ahrendt S."/>
            <person name="Riley R."/>
            <person name="Andreopoulos W."/>
            <person name="Labutti K."/>
            <person name="Pangilinan J."/>
            <person name="Ruiz-Duenas F.J."/>
            <person name="Barrasa J.M."/>
            <person name="Sanchez-Garcia M."/>
            <person name="Camarero S."/>
            <person name="Miyauchi S."/>
            <person name="Serrano A."/>
            <person name="Linde D."/>
            <person name="Babiker R."/>
            <person name="Drula E."/>
            <person name="Ayuso-Fernandez I."/>
            <person name="Pacheco R."/>
            <person name="Padilla G."/>
            <person name="Ferreira P."/>
            <person name="Barriuso J."/>
            <person name="Kellner H."/>
            <person name="Castanera R."/>
            <person name="Alfaro M."/>
            <person name="Ramirez L."/>
            <person name="Pisabarro A.G."/>
            <person name="Kuo A."/>
            <person name="Tritt A."/>
            <person name="Lipzen A."/>
            <person name="He G."/>
            <person name="Yan M."/>
            <person name="Ng V."/>
            <person name="Cullen D."/>
            <person name="Martin F."/>
            <person name="Rosso M.-N."/>
            <person name="Henrissat B."/>
            <person name="Hibbett D."/>
            <person name="Martinez A.T."/>
            <person name="Grigoriev I.V."/>
        </authorList>
    </citation>
    <scope>NUCLEOTIDE SEQUENCE</scope>
    <source>
        <strain evidence="5">MF-IS2</strain>
    </source>
</reference>
<evidence type="ECO:0000256" key="4">
    <source>
        <dbReference type="SAM" id="MobiDB-lite"/>
    </source>
</evidence>
<feature type="compositionally biased region" description="Acidic residues" evidence="4">
    <location>
        <begin position="759"/>
        <end position="773"/>
    </location>
</feature>
<dbReference type="PANTHER" id="PTHR13213">
    <property type="entry name" value="MYB-BINDING PROTEIN 1A FAMILY MEMBER"/>
    <property type="match status" value="1"/>
</dbReference>
<dbReference type="GO" id="GO:0005730">
    <property type="term" value="C:nucleolus"/>
    <property type="evidence" value="ECO:0007669"/>
    <property type="project" value="InterPro"/>
</dbReference>
<dbReference type="SUPFAM" id="SSF48371">
    <property type="entry name" value="ARM repeat"/>
    <property type="match status" value="1"/>
</dbReference>
<proteinExistence type="inferred from homology"/>
<accession>A0A9P5XK84</accession>
<feature type="compositionally biased region" description="Acidic residues" evidence="4">
    <location>
        <begin position="780"/>
        <end position="806"/>
    </location>
</feature>
<keyword evidence="6" id="KW-1185">Reference proteome</keyword>
<name>A0A9P5XK84_9AGAR</name>
<dbReference type="OrthoDB" id="342531at2759"/>
<comment type="similarity">
    <text evidence="2">Belongs to the MYBBP1A family.</text>
</comment>
<dbReference type="InterPro" id="IPR016024">
    <property type="entry name" value="ARM-type_fold"/>
</dbReference>
<dbReference type="GO" id="GO:0006355">
    <property type="term" value="P:regulation of DNA-templated transcription"/>
    <property type="evidence" value="ECO:0007669"/>
    <property type="project" value="InterPro"/>
</dbReference>
<keyword evidence="3" id="KW-0539">Nucleus</keyword>
<dbReference type="Pfam" id="PF04931">
    <property type="entry name" value="DNA_pol_phi"/>
    <property type="match status" value="1"/>
</dbReference>